<reference evidence="11" key="2">
    <citation type="journal article" date="2024" name="Toxins">
        <title>Genome Sequence Analysis of Native Xenorhabdus Strains Isolated from Entomopathogenic Nematodes in Argentina.</title>
        <authorList>
            <person name="Palma L."/>
            <person name="Frizzo L."/>
            <person name="Kaiser S."/>
            <person name="Berry C."/>
            <person name="Caballero P."/>
            <person name="Bode H.B."/>
            <person name="Del Valle E.E."/>
        </authorList>
    </citation>
    <scope>NUCLEOTIDE SEQUENCE</scope>
    <source>
        <strain evidence="11">M</strain>
    </source>
</reference>
<dbReference type="PANTHER" id="PTHR43090:SF2">
    <property type="entry name" value="1-(5-PHOSPHORIBOSYL)-5-[(5-PHOSPHORIBOSYLAMINO)METHYLIDENEAMINO] IMIDAZOLE-4-CARBOXAMIDE ISOMERASE"/>
    <property type="match status" value="1"/>
</dbReference>
<keyword evidence="7 9" id="KW-0368">Histidine biosynthesis</keyword>
<evidence type="ECO:0000256" key="8">
    <source>
        <dbReference type="ARBA" id="ARBA00023235"/>
    </source>
</evidence>
<reference evidence="11" key="1">
    <citation type="submission" date="2020-09" db="EMBL/GenBank/DDBJ databases">
        <authorList>
            <person name="Palma L."/>
            <person name="Caballero P."/>
            <person name="Berry C."/>
            <person name="Del Valle E."/>
        </authorList>
    </citation>
    <scope>NUCLEOTIDE SEQUENCE</scope>
    <source>
        <strain evidence="11">M</strain>
    </source>
</reference>
<dbReference type="InterPro" id="IPR011060">
    <property type="entry name" value="RibuloseP-bd_barrel"/>
</dbReference>
<dbReference type="Gene3D" id="3.20.20.70">
    <property type="entry name" value="Aldolase class I"/>
    <property type="match status" value="1"/>
</dbReference>
<dbReference type="HAMAP" id="MF_01014">
    <property type="entry name" value="HisA"/>
    <property type="match status" value="1"/>
</dbReference>
<keyword evidence="8 9" id="KW-0413">Isomerase</keyword>
<dbReference type="GO" id="GO:0003949">
    <property type="term" value="F:1-(5-phosphoribosyl)-5-[(5-phosphoribosylamino)methylideneamino]imidazole-4-carboxamide isomerase activity"/>
    <property type="evidence" value="ECO:0007669"/>
    <property type="project" value="UniProtKB-UniRule"/>
</dbReference>
<gene>
    <name evidence="9" type="primary">hisA</name>
    <name evidence="11" type="ORF">ID854_08610</name>
</gene>
<dbReference type="InterPro" id="IPR023016">
    <property type="entry name" value="HisA/PriA"/>
</dbReference>
<dbReference type="InterPro" id="IPR044524">
    <property type="entry name" value="Isoase_HisA-like"/>
</dbReference>
<proteinExistence type="inferred from homology"/>
<dbReference type="AlphaFoldDB" id="A0AAW3YSL3"/>
<sequence>MKNVETFEVFPSVDIVDGVAMTSNSAIRLTRGESTTLRKPLGTPAEVALEWQNAGANWIHVVDLDAASGRGCNSHLIAEVIAAVDINVQVCGGIRNETILSQVLATGCQRVNLGTAALENPIWCAKAIEKYGDKIAIALDVRNTSEGYQLATHGWNVNKGNLWEVLERLDKEGCQRYVVTDVERGGMMSSPNFELLRQVCEKTSAPVVAGGGVSGIDDLSTLAAMSDLGVKGAILGQALHIGKVSLEDALAATQLSQTTQSSRNTLLGR</sequence>
<dbReference type="InterPro" id="IPR013785">
    <property type="entry name" value="Aldolase_TIM"/>
</dbReference>
<dbReference type="RefSeq" id="WP_323868840.1">
    <property type="nucleotide sequence ID" value="NZ_JACXBF010000193.1"/>
</dbReference>
<organism evidence="11">
    <name type="scientific">Xenorhabdus szentirmaii</name>
    <dbReference type="NCBI Taxonomy" id="290112"/>
    <lineage>
        <taxon>Bacteria</taxon>
        <taxon>Pseudomonadati</taxon>
        <taxon>Pseudomonadota</taxon>
        <taxon>Gammaproteobacteria</taxon>
        <taxon>Enterobacterales</taxon>
        <taxon>Morganellaceae</taxon>
        <taxon>Xenorhabdus</taxon>
    </lineage>
</organism>
<evidence type="ECO:0000256" key="10">
    <source>
        <dbReference type="RuleBase" id="RU003657"/>
    </source>
</evidence>
<protein>
    <recommendedName>
        <fullName evidence="9">1-(5-phosphoribosyl)-5-[(5-phosphoribosylamino)methylideneamino] imidazole-4-carboxamide isomerase</fullName>
        <ecNumber evidence="9">5.3.1.16</ecNumber>
    </recommendedName>
    <alternativeName>
        <fullName evidence="9">Phosphoribosylformimino-5-aminoimidazole carboxamide ribotide isomerase</fullName>
    </alternativeName>
</protein>
<feature type="active site" description="Proton donor" evidence="9">
    <location>
        <position position="140"/>
    </location>
</feature>
<dbReference type="GO" id="GO:0000105">
    <property type="term" value="P:L-histidine biosynthetic process"/>
    <property type="evidence" value="ECO:0007669"/>
    <property type="project" value="UniProtKB-UniRule"/>
</dbReference>
<dbReference type="InterPro" id="IPR006062">
    <property type="entry name" value="His_biosynth"/>
</dbReference>
<evidence type="ECO:0000256" key="9">
    <source>
        <dbReference type="HAMAP-Rule" id="MF_01014"/>
    </source>
</evidence>
<evidence type="ECO:0000256" key="4">
    <source>
        <dbReference type="ARBA" id="ARBA00009667"/>
    </source>
</evidence>
<dbReference type="GO" id="GO:0000162">
    <property type="term" value="P:L-tryptophan biosynthetic process"/>
    <property type="evidence" value="ECO:0007669"/>
    <property type="project" value="TreeGrafter"/>
</dbReference>
<evidence type="ECO:0000256" key="6">
    <source>
        <dbReference type="ARBA" id="ARBA00022605"/>
    </source>
</evidence>
<dbReference type="GO" id="GO:0005737">
    <property type="term" value="C:cytoplasm"/>
    <property type="evidence" value="ECO:0007669"/>
    <property type="project" value="UniProtKB-SubCell"/>
</dbReference>
<evidence type="ECO:0000256" key="7">
    <source>
        <dbReference type="ARBA" id="ARBA00023102"/>
    </source>
</evidence>
<name>A0AAW3YSL3_9GAMM</name>
<evidence type="ECO:0000256" key="2">
    <source>
        <dbReference type="ARBA" id="ARBA00004496"/>
    </source>
</evidence>
<keyword evidence="6 9" id="KW-0028">Amino-acid biosynthesis</keyword>
<dbReference type="Pfam" id="PF00977">
    <property type="entry name" value="His_biosynth"/>
    <property type="match status" value="1"/>
</dbReference>
<comment type="pathway">
    <text evidence="3 9">Amino-acid biosynthesis; L-histidine biosynthesis; L-histidine from 5-phospho-alpha-D-ribose 1-diphosphate: step 4/9.</text>
</comment>
<dbReference type="EMBL" id="JACXBF010000193">
    <property type="protein sequence ID" value="MBD2800517.1"/>
    <property type="molecule type" value="Genomic_DNA"/>
</dbReference>
<evidence type="ECO:0000313" key="11">
    <source>
        <dbReference type="EMBL" id="MBD2800517.1"/>
    </source>
</evidence>
<evidence type="ECO:0000256" key="3">
    <source>
        <dbReference type="ARBA" id="ARBA00005133"/>
    </source>
</evidence>
<dbReference type="FunFam" id="3.20.20.70:FF:000009">
    <property type="entry name" value="1-(5-phosphoribosyl)-5-[(5-phosphoribosylamino)methylideneamino] imidazole-4-carboxamide isomerase"/>
    <property type="match status" value="1"/>
</dbReference>
<comment type="caution">
    <text evidence="11">The sequence shown here is derived from an EMBL/GenBank/DDBJ whole genome shotgun (WGS) entry which is preliminary data.</text>
</comment>
<comment type="subcellular location">
    <subcellularLocation>
        <location evidence="2 9">Cytoplasm</location>
    </subcellularLocation>
</comment>
<accession>A0AAW3YSL3</accession>
<dbReference type="CDD" id="cd04732">
    <property type="entry name" value="HisA"/>
    <property type="match status" value="1"/>
</dbReference>
<comment type="catalytic activity">
    <reaction evidence="1 9">
        <text>1-(5-phospho-beta-D-ribosyl)-5-[(5-phospho-beta-D-ribosylamino)methylideneamino]imidazole-4-carboxamide = 5-[(5-phospho-1-deoxy-D-ribulos-1-ylimino)methylamino]-1-(5-phospho-beta-D-ribosyl)imidazole-4-carboxamide</text>
        <dbReference type="Rhea" id="RHEA:15469"/>
        <dbReference type="ChEBI" id="CHEBI:58435"/>
        <dbReference type="ChEBI" id="CHEBI:58525"/>
        <dbReference type="EC" id="5.3.1.16"/>
    </reaction>
</comment>
<comment type="similarity">
    <text evidence="4 9 10">Belongs to the HisA/HisF family.</text>
</comment>
<evidence type="ECO:0000256" key="1">
    <source>
        <dbReference type="ARBA" id="ARBA00000901"/>
    </source>
</evidence>
<keyword evidence="5 9" id="KW-0963">Cytoplasm</keyword>
<comment type="caution">
    <text evidence="9">Lacks conserved residue(s) required for the propagation of feature annotation.</text>
</comment>
<dbReference type="SUPFAM" id="SSF51366">
    <property type="entry name" value="Ribulose-phoshate binding barrel"/>
    <property type="match status" value="1"/>
</dbReference>
<dbReference type="PANTHER" id="PTHR43090">
    <property type="entry name" value="1-(5-PHOSPHORIBOSYL)-5-[(5-PHOSPHORIBOSYLAMINO)METHYLIDENEAMINO] IMIDAZOLE-4-CARBOXAMIDE ISOMERASE"/>
    <property type="match status" value="1"/>
</dbReference>
<dbReference type="EC" id="5.3.1.16" evidence="9"/>
<evidence type="ECO:0000256" key="5">
    <source>
        <dbReference type="ARBA" id="ARBA00022490"/>
    </source>
</evidence>
<dbReference type="Proteomes" id="UP001193920">
    <property type="component" value="Unassembled WGS sequence"/>
</dbReference>